<dbReference type="SUPFAM" id="SSF53335">
    <property type="entry name" value="S-adenosyl-L-methionine-dependent methyltransferases"/>
    <property type="match status" value="1"/>
</dbReference>
<dbReference type="EMBL" id="MBDN02000301">
    <property type="protein sequence ID" value="RLN76652.1"/>
    <property type="molecule type" value="Genomic_DNA"/>
</dbReference>
<evidence type="ECO:0000259" key="7">
    <source>
        <dbReference type="PROSITE" id="PS51006"/>
    </source>
</evidence>
<evidence type="ECO:0000256" key="1">
    <source>
        <dbReference type="ARBA" id="ARBA00007867"/>
    </source>
</evidence>
<dbReference type="Gene3D" id="2.30.140.10">
    <property type="entry name" value="Spermidine synthase, tetramerisation domain"/>
    <property type="match status" value="1"/>
</dbReference>
<dbReference type="Proteomes" id="UP000285883">
    <property type="component" value="Unassembled WGS sequence"/>
</dbReference>
<dbReference type="AlphaFoldDB" id="A0A3R7FWI2"/>
<dbReference type="FunFam" id="3.40.50.150:FF:000013">
    <property type="entry name" value="Spermidine synthase"/>
    <property type="match status" value="1"/>
</dbReference>
<feature type="domain" description="T-SNARE coiled-coil homology" evidence="6">
    <location>
        <begin position="185"/>
        <end position="247"/>
    </location>
</feature>
<keyword evidence="5" id="KW-0812">Transmembrane</keyword>
<dbReference type="Gene3D" id="3.40.50.150">
    <property type="entry name" value="Vaccinia Virus protein VP39"/>
    <property type="match status" value="1"/>
</dbReference>
<feature type="active site" description="Proton acceptor" evidence="3">
    <location>
        <position position="519"/>
    </location>
</feature>
<reference evidence="11 12" key="2">
    <citation type="submission" date="2018-07" db="EMBL/GenBank/DDBJ databases">
        <title>Genome sequencing of oomycete isolates from Chile give support for New Zealand origin for Phytophthora kernoviae and make available the first Nothophytophthora sp. genome.</title>
        <authorList>
            <person name="Studholme D.J."/>
            <person name="Sanfuentes E."/>
            <person name="Panda P."/>
            <person name="Hill R."/>
            <person name="Sambles C."/>
            <person name="Grant M."/>
            <person name="Williams N.M."/>
            <person name="Mcdougal R.L."/>
        </authorList>
    </citation>
    <scope>NUCLEOTIDE SEQUENCE [LARGE SCALE GENOMIC DNA]</scope>
    <source>
        <strain evidence="9">Chile2</strain>
        <strain evidence="10">Chile4</strain>
    </source>
</reference>
<dbReference type="GO" id="GO:0005829">
    <property type="term" value="C:cytosol"/>
    <property type="evidence" value="ECO:0007669"/>
    <property type="project" value="TreeGrafter"/>
</dbReference>
<dbReference type="PROSITE" id="PS50192">
    <property type="entry name" value="T_SNARE"/>
    <property type="match status" value="1"/>
</dbReference>
<evidence type="ECO:0000259" key="6">
    <source>
        <dbReference type="PROSITE" id="PS50192"/>
    </source>
</evidence>
<evidence type="ECO:0000256" key="3">
    <source>
        <dbReference type="PROSITE-ProRule" id="PRU00354"/>
    </source>
</evidence>
<keyword evidence="3" id="KW-0620">Polyamine biosynthesis</keyword>
<dbReference type="Proteomes" id="UP000285624">
    <property type="component" value="Unassembled WGS sequence"/>
</dbReference>
<dbReference type="InterPro" id="IPR030374">
    <property type="entry name" value="PABS"/>
</dbReference>
<dbReference type="InterPro" id="IPR030373">
    <property type="entry name" value="PABS_CS"/>
</dbReference>
<dbReference type="NCBIfam" id="TIGR00417">
    <property type="entry name" value="speE"/>
    <property type="match status" value="1"/>
</dbReference>
<evidence type="ECO:0000313" key="12">
    <source>
        <dbReference type="Proteomes" id="UP000285883"/>
    </source>
</evidence>
<dbReference type="STRING" id="325452.A0A3R7FWI2"/>
<keyword evidence="11" id="KW-1185">Reference proteome</keyword>
<dbReference type="NCBIfam" id="NF037959">
    <property type="entry name" value="MFS_SpdSyn"/>
    <property type="match status" value="1"/>
</dbReference>
<dbReference type="HAMAP" id="MF_00198">
    <property type="entry name" value="Spermidine_synth"/>
    <property type="match status" value="1"/>
</dbReference>
<protein>
    <recommendedName>
        <fullName evidence="13">t-SNARE coiled-coil homology domain-containing protein</fullName>
    </recommendedName>
</protein>
<dbReference type="EMBL" id="JPWU03000201">
    <property type="protein sequence ID" value="KAG2522762.1"/>
    <property type="molecule type" value="Genomic_DNA"/>
</dbReference>
<comment type="caution">
    <text evidence="9">The sequence shown here is derived from an EMBL/GenBank/DDBJ whole genome shotgun (WGS) entry which is preliminary data.</text>
</comment>
<evidence type="ECO:0000313" key="10">
    <source>
        <dbReference type="EMBL" id="RLN76652.1"/>
    </source>
</evidence>
<dbReference type="Proteomes" id="UP000792063">
    <property type="component" value="Unassembled WGS sequence"/>
</dbReference>
<dbReference type="InterPro" id="IPR029063">
    <property type="entry name" value="SAM-dependent_MTases_sf"/>
</dbReference>
<dbReference type="GO" id="GO:0004766">
    <property type="term" value="F:spermidine synthase activity"/>
    <property type="evidence" value="ECO:0007669"/>
    <property type="project" value="TreeGrafter"/>
</dbReference>
<dbReference type="Pfam" id="PF17284">
    <property type="entry name" value="Spermine_synt_N"/>
    <property type="match status" value="1"/>
</dbReference>
<evidence type="ECO:0000313" key="11">
    <source>
        <dbReference type="Proteomes" id="UP000285624"/>
    </source>
</evidence>
<gene>
    <name evidence="9" type="ORF">BBI17_007330</name>
    <name evidence="10" type="ORF">BBO99_00007375</name>
    <name evidence="8" type="ORF">JM18_005618</name>
</gene>
<evidence type="ECO:0000256" key="4">
    <source>
        <dbReference type="RuleBase" id="RU003836"/>
    </source>
</evidence>
<accession>A0A3R7FWI2</accession>
<dbReference type="PANTHER" id="PTHR11558:SF11">
    <property type="entry name" value="SPERMIDINE SYNTHASE"/>
    <property type="match status" value="1"/>
</dbReference>
<evidence type="ECO:0000313" key="8">
    <source>
        <dbReference type="EMBL" id="KAG2522762.1"/>
    </source>
</evidence>
<dbReference type="GO" id="GO:0008295">
    <property type="term" value="P:spermidine biosynthetic process"/>
    <property type="evidence" value="ECO:0007669"/>
    <property type="project" value="TreeGrafter"/>
</dbReference>
<comment type="similarity">
    <text evidence="1 4">Belongs to the spermidine/spermine synthase family.</text>
</comment>
<dbReference type="InterPro" id="IPR000727">
    <property type="entry name" value="T_SNARE_dom"/>
</dbReference>
<dbReference type="NCBIfam" id="NF002010">
    <property type="entry name" value="PRK00811.1"/>
    <property type="match status" value="1"/>
</dbReference>
<organism evidence="9 12">
    <name type="scientific">Phytophthora kernoviae</name>
    <dbReference type="NCBI Taxonomy" id="325452"/>
    <lineage>
        <taxon>Eukaryota</taxon>
        <taxon>Sar</taxon>
        <taxon>Stramenopiles</taxon>
        <taxon>Oomycota</taxon>
        <taxon>Peronosporomycetes</taxon>
        <taxon>Peronosporales</taxon>
        <taxon>Peronosporaceae</taxon>
        <taxon>Phytophthora</taxon>
    </lineage>
</organism>
<name>A0A3R7FWI2_9STRA</name>
<dbReference type="SUPFAM" id="SSF58038">
    <property type="entry name" value="SNARE fusion complex"/>
    <property type="match status" value="1"/>
</dbReference>
<evidence type="ECO:0000256" key="2">
    <source>
        <dbReference type="ARBA" id="ARBA00022679"/>
    </source>
</evidence>
<dbReference type="InterPro" id="IPR035246">
    <property type="entry name" value="Spermidine_synt_N"/>
</dbReference>
<keyword evidence="5" id="KW-0472">Membrane</keyword>
<dbReference type="Gene3D" id="1.20.5.110">
    <property type="match status" value="1"/>
</dbReference>
<dbReference type="PANTHER" id="PTHR11558">
    <property type="entry name" value="SPERMIDINE/SPERMINE SYNTHASE"/>
    <property type="match status" value="1"/>
</dbReference>
<evidence type="ECO:0000256" key="5">
    <source>
        <dbReference type="SAM" id="Phobius"/>
    </source>
</evidence>
<keyword evidence="2 3" id="KW-0808">Transferase</keyword>
<reference evidence="8" key="3">
    <citation type="submission" date="2020-06" db="EMBL/GenBank/DDBJ databases">
        <authorList>
            <person name="Studholme D.J."/>
        </authorList>
    </citation>
    <scope>NUCLEOTIDE SEQUENCE</scope>
    <source>
        <strain evidence="8">NZFS 3630</strain>
    </source>
</reference>
<dbReference type="InterPro" id="IPR001045">
    <property type="entry name" value="Spermi_synthase"/>
</dbReference>
<feature type="domain" description="PABS" evidence="7">
    <location>
        <begin position="362"/>
        <end position="599"/>
    </location>
</feature>
<dbReference type="PROSITE" id="PS51006">
    <property type="entry name" value="PABS_2"/>
    <property type="match status" value="1"/>
</dbReference>
<dbReference type="PROSITE" id="PS01330">
    <property type="entry name" value="PABS_1"/>
    <property type="match status" value="1"/>
</dbReference>
<dbReference type="EMBL" id="MAYM02002224">
    <property type="protein sequence ID" value="RLN02369.1"/>
    <property type="molecule type" value="Genomic_DNA"/>
</dbReference>
<evidence type="ECO:0000313" key="9">
    <source>
        <dbReference type="EMBL" id="RLN02369.1"/>
    </source>
</evidence>
<proteinExistence type="inferred from homology"/>
<evidence type="ECO:0008006" key="13">
    <source>
        <dbReference type="Google" id="ProtNLM"/>
    </source>
</evidence>
<feature type="transmembrane region" description="Helical" evidence="5">
    <location>
        <begin position="262"/>
        <end position="282"/>
    </location>
</feature>
<dbReference type="CDD" id="cd02440">
    <property type="entry name" value="AdoMet_MTases"/>
    <property type="match status" value="1"/>
</dbReference>
<dbReference type="CDD" id="cd15841">
    <property type="entry name" value="SNARE_Qc"/>
    <property type="match status" value="1"/>
</dbReference>
<sequence length="648" mass="72789">MNRELDGLLDKLARINQEMGGEEGKNKKKGKKGDMFHELKTKIGERLHHLKLTLQENDVAATKRGKHPREAIRRQQEIREEIRLVGVDIKELAASYDLEAKKKKSKFPPEELTMRKEIVSQYSAEYERIKELASANYRSPAGRTTFDTAGVAAPIGGASGGGGGDGPIEREVITDDQQAMLADIQKNDQRFDNMIEQIGTGVQELGQQARMLNEELQQQAIMIDGLSDRIDTTQAHVESVNQKMKKTLDKVGRGPDKCMMDMICLILLLGILAVVYNISIALEVHSCLLASLSCPYLLPSAEVHASLLNWWRQELLRQPQTHITKIALLRRVAVALSHSRAQLQLRSLQLTTNFLNMSTESKQWFSETEAMWPGQKFSLQMEEVLFQGKSDFQDVLVFKSATYGNVLVLDGVIQLTERDEFAYQEMITHLPMFSHAQPKRVLIVGGGDGGVLREVTKHSCVEEVVMCEIDSMVCDVSKKFFPETVATAFNDPRVTLLHADAAVYLHENTKDKFDVVIVDSSDPVGPAEVLYRAEFYESMKNSLSPDGIICTQGECLWLHLDLIVDVMQRCQGLFPTVNYSYTTIPTYPSGQIGFIMCSLDQTEGVLAKPKRTPDAKMEDSLRYYNAKIHEASFVLPSFAERKIVTVRK</sequence>
<dbReference type="Pfam" id="PF01564">
    <property type="entry name" value="Spermine_synth"/>
    <property type="match status" value="1"/>
</dbReference>
<keyword evidence="5" id="KW-1133">Transmembrane helix</keyword>
<dbReference type="FunFam" id="2.30.140.10:FF:000001">
    <property type="entry name" value="SPE3p Spermidine synthase"/>
    <property type="match status" value="1"/>
</dbReference>
<dbReference type="InterPro" id="IPR037163">
    <property type="entry name" value="Spermidine_synt_N_sf"/>
</dbReference>
<reference evidence="8" key="1">
    <citation type="journal article" date="2015" name="Genom Data">
        <title>Genome sequences of six Phytophthora species associated with forests in New Zealand.</title>
        <authorList>
            <person name="Studholme D.J."/>
            <person name="McDougal R.L."/>
            <person name="Sambles C."/>
            <person name="Hansen E."/>
            <person name="Hardy G."/>
            <person name="Grant M."/>
            <person name="Ganley R.J."/>
            <person name="Williams N.M."/>
        </authorList>
    </citation>
    <scope>NUCLEOTIDE SEQUENCE</scope>
    <source>
        <strain evidence="8">NZFS 3630</strain>
    </source>
</reference>